<accession>A0A0A9F0I3</accession>
<reference evidence="2" key="2">
    <citation type="journal article" date="2015" name="Data Brief">
        <title>Shoot transcriptome of the giant reed, Arundo donax.</title>
        <authorList>
            <person name="Barrero R.A."/>
            <person name="Guerrero F.D."/>
            <person name="Moolhuijzen P."/>
            <person name="Goolsby J.A."/>
            <person name="Tidwell J."/>
            <person name="Bellgard S.E."/>
            <person name="Bellgard M.I."/>
        </authorList>
    </citation>
    <scope>NUCLEOTIDE SEQUENCE</scope>
    <source>
        <tissue evidence="2">Shoot tissue taken approximately 20 cm above the soil surface</tissue>
    </source>
</reference>
<dbReference type="EMBL" id="GBRH01194289">
    <property type="protein sequence ID" value="JAE03607.1"/>
    <property type="molecule type" value="Transcribed_RNA"/>
</dbReference>
<evidence type="ECO:0000313" key="2">
    <source>
        <dbReference type="EMBL" id="JAE03606.1"/>
    </source>
</evidence>
<organism evidence="2">
    <name type="scientific">Arundo donax</name>
    <name type="common">Giant reed</name>
    <name type="synonym">Donax arundinaceus</name>
    <dbReference type="NCBI Taxonomy" id="35708"/>
    <lineage>
        <taxon>Eukaryota</taxon>
        <taxon>Viridiplantae</taxon>
        <taxon>Streptophyta</taxon>
        <taxon>Embryophyta</taxon>
        <taxon>Tracheophyta</taxon>
        <taxon>Spermatophyta</taxon>
        <taxon>Magnoliopsida</taxon>
        <taxon>Liliopsida</taxon>
        <taxon>Poales</taxon>
        <taxon>Poaceae</taxon>
        <taxon>PACMAD clade</taxon>
        <taxon>Arundinoideae</taxon>
        <taxon>Arundineae</taxon>
        <taxon>Arundo</taxon>
    </lineage>
</organism>
<reference evidence="2" key="1">
    <citation type="submission" date="2014-09" db="EMBL/GenBank/DDBJ databases">
        <authorList>
            <person name="Magalhaes I.L.F."/>
            <person name="Oliveira U."/>
            <person name="Santos F.R."/>
            <person name="Vidigal T.H.D.A."/>
            <person name="Brescovit A.D."/>
            <person name="Santos A.J."/>
        </authorList>
    </citation>
    <scope>NUCLEOTIDE SEQUENCE</scope>
    <source>
        <tissue evidence="2">Shoot tissue taken approximately 20 cm above the soil surface</tissue>
    </source>
</reference>
<dbReference type="AlphaFoldDB" id="A0A0A9F0I3"/>
<proteinExistence type="predicted"/>
<evidence type="ECO:0000256" key="1">
    <source>
        <dbReference type="SAM" id="MobiDB-lite"/>
    </source>
</evidence>
<sequence length="100" mass="11394">MAARPGYFCRLSWIFLVPLEPSYELGLGWIGWARLDQTGAERRRRRSKASKLSCSRTKQEARNNQGSEFLNNKDGEKKRLGSNRNEGTKEEEGCVKCGVK</sequence>
<name>A0A0A9F0I3_ARUDO</name>
<protein>
    <submittedName>
        <fullName evidence="2">Uncharacterized protein</fullName>
    </submittedName>
</protein>
<dbReference type="EMBL" id="GBRH01194290">
    <property type="protein sequence ID" value="JAE03606.1"/>
    <property type="molecule type" value="Transcribed_RNA"/>
</dbReference>
<feature type="region of interest" description="Disordered" evidence="1">
    <location>
        <begin position="43"/>
        <end position="100"/>
    </location>
</feature>